<evidence type="ECO:0000313" key="1">
    <source>
        <dbReference type="EMBL" id="MBC3813112.1"/>
    </source>
</evidence>
<comment type="caution">
    <text evidence="1">The sequence shown here is derived from an EMBL/GenBank/DDBJ whole genome shotgun (WGS) entry which is preliminary data.</text>
</comment>
<dbReference type="EMBL" id="JACOFT010000007">
    <property type="protein sequence ID" value="MBC3813112.1"/>
    <property type="molecule type" value="Genomic_DNA"/>
</dbReference>
<dbReference type="InterPro" id="IPR013046">
    <property type="entry name" value="GpV/Gp45"/>
</dbReference>
<dbReference type="Proteomes" id="UP000637632">
    <property type="component" value="Unassembled WGS sequence"/>
</dbReference>
<dbReference type="Gene3D" id="6.20.150.10">
    <property type="match status" value="1"/>
</dbReference>
<dbReference type="NCBIfam" id="TIGR01644">
    <property type="entry name" value="phage_P2_V"/>
    <property type="match status" value="1"/>
</dbReference>
<dbReference type="RefSeq" id="WP_190481097.1">
    <property type="nucleotide sequence ID" value="NZ_JACOFT010000007.1"/>
</dbReference>
<dbReference type="InterPro" id="IPR037026">
    <property type="entry name" value="Vgr_OB-fold_dom_sf"/>
</dbReference>
<sequence>MNELQQQQASFKFGVVSAIDESGVKARVRFDDLDGLESMFLPIAVQKSFKDKSYWMLDVGEHVACLMDANAESGVILCSVYSEADLPPVTNKDKRHVRFDDGTTIEYDRAEHQLTIQCVGNIEIKATGNLSLTAARIDLN</sequence>
<accession>A0ABR6XJM6</accession>
<protein>
    <submittedName>
        <fullName evidence="1">Phage baseplate assembly protein V</fullName>
    </submittedName>
</protein>
<keyword evidence="2" id="KW-1185">Reference proteome</keyword>
<evidence type="ECO:0000313" key="2">
    <source>
        <dbReference type="Proteomes" id="UP000637632"/>
    </source>
</evidence>
<name>A0ABR6XJM6_9BURK</name>
<gene>
    <name evidence="1" type="ORF">H8K26_16850</name>
</gene>
<organism evidence="1 2">
    <name type="scientific">Undibacterium aquatile</name>
    <dbReference type="NCBI Taxonomy" id="1537398"/>
    <lineage>
        <taxon>Bacteria</taxon>
        <taxon>Pseudomonadati</taxon>
        <taxon>Pseudomonadota</taxon>
        <taxon>Betaproteobacteria</taxon>
        <taxon>Burkholderiales</taxon>
        <taxon>Oxalobacteraceae</taxon>
        <taxon>Undibacterium</taxon>
    </lineage>
</organism>
<proteinExistence type="predicted"/>
<dbReference type="Gene3D" id="2.40.50.230">
    <property type="entry name" value="Gp5 N-terminal domain"/>
    <property type="match status" value="1"/>
</dbReference>
<reference evidence="1 2" key="1">
    <citation type="submission" date="2020-08" db="EMBL/GenBank/DDBJ databases">
        <title>Novel species isolated from subtropical streams in China.</title>
        <authorList>
            <person name="Lu H."/>
        </authorList>
    </citation>
    <scope>NUCLEOTIDE SEQUENCE [LARGE SCALE GENOMIC DNA]</scope>
    <source>
        <strain evidence="1 2">CCTCC AB 2015119</strain>
    </source>
</reference>